<protein>
    <submittedName>
        <fullName evidence="1">Uncharacterized protein</fullName>
    </submittedName>
</protein>
<accession>A0A6N8IUZ6</accession>
<keyword evidence="2" id="KW-1185">Reference proteome</keyword>
<reference evidence="1 2" key="1">
    <citation type="submission" date="2019-12" db="EMBL/GenBank/DDBJ databases">
        <authorList>
            <person name="Huq M.A."/>
        </authorList>
    </citation>
    <scope>NUCLEOTIDE SEQUENCE [LARGE SCALE GENOMIC DNA]</scope>
    <source>
        <strain evidence="1 2">MAH-25</strain>
    </source>
</reference>
<dbReference type="AlphaFoldDB" id="A0A6N8IUZ6"/>
<organism evidence="1 2">
    <name type="scientific">Ramlibacter pinisoli</name>
    <dbReference type="NCBI Taxonomy" id="2682844"/>
    <lineage>
        <taxon>Bacteria</taxon>
        <taxon>Pseudomonadati</taxon>
        <taxon>Pseudomonadota</taxon>
        <taxon>Betaproteobacteria</taxon>
        <taxon>Burkholderiales</taxon>
        <taxon>Comamonadaceae</taxon>
        <taxon>Ramlibacter</taxon>
    </lineage>
</organism>
<dbReference type="EMBL" id="WSEL01000003">
    <property type="protein sequence ID" value="MVQ29960.1"/>
    <property type="molecule type" value="Genomic_DNA"/>
</dbReference>
<proteinExistence type="predicted"/>
<sequence>MIALIYSLSPWCALLFGVAMVIAATGALVSFVAALPVAAEAAKQDFLRQKTPYRLKKKRA</sequence>
<evidence type="ECO:0000313" key="2">
    <source>
        <dbReference type="Proteomes" id="UP000469385"/>
    </source>
</evidence>
<dbReference type="Proteomes" id="UP000469385">
    <property type="component" value="Unassembled WGS sequence"/>
</dbReference>
<name>A0A6N8IUZ6_9BURK</name>
<evidence type="ECO:0000313" key="1">
    <source>
        <dbReference type="EMBL" id="MVQ29960.1"/>
    </source>
</evidence>
<gene>
    <name evidence="1" type="ORF">GON04_10905</name>
</gene>
<comment type="caution">
    <text evidence="1">The sequence shown here is derived from an EMBL/GenBank/DDBJ whole genome shotgun (WGS) entry which is preliminary data.</text>
</comment>
<dbReference type="RefSeq" id="WP_157397903.1">
    <property type="nucleotide sequence ID" value="NZ_WSEL01000003.1"/>
</dbReference>